<dbReference type="RefSeq" id="WP_071317438.1">
    <property type="nucleotide sequence ID" value="NZ_CP063356.2"/>
</dbReference>
<evidence type="ECO:0000313" key="3">
    <source>
        <dbReference type="Proteomes" id="UP000180175"/>
    </source>
</evidence>
<reference evidence="1 3" key="1">
    <citation type="submission" date="2016-10" db="EMBL/GenBank/DDBJ databases">
        <title>Draft genome sequences of four alkaliphilic bacteria belonging to the Anaerobacillus genus.</title>
        <authorList>
            <person name="Bassil N.M."/>
            <person name="Lloyd J.R."/>
        </authorList>
    </citation>
    <scope>NUCLEOTIDE SEQUENCE [LARGE SCALE GENOMIC DNA]</scope>
    <source>
        <strain evidence="1 3">NB2006</strain>
    </source>
</reference>
<keyword evidence="3" id="KW-1185">Reference proteome</keyword>
<organism evidence="1 3">
    <name type="scientific">Anaerobacillus isosaccharinicus</name>
    <dbReference type="NCBI Taxonomy" id="1532552"/>
    <lineage>
        <taxon>Bacteria</taxon>
        <taxon>Bacillati</taxon>
        <taxon>Bacillota</taxon>
        <taxon>Bacilli</taxon>
        <taxon>Bacillales</taxon>
        <taxon>Bacillaceae</taxon>
        <taxon>Anaerobacillus</taxon>
    </lineage>
</organism>
<reference evidence="2 3" key="2">
    <citation type="journal article" date="2017" name="Genome Announc.">
        <title>Draft Genome Sequences of Four Alkaliphilic Bacteria Belonging to the Anaerobacillus Genus.</title>
        <authorList>
            <person name="Bassil N.M."/>
            <person name="Lloyd J.R."/>
        </authorList>
    </citation>
    <scope>NUCLEOTIDE SEQUENCE [LARGE SCALE GENOMIC DNA]</scope>
    <source>
        <strain evidence="2 3">NB2006</strain>
    </source>
</reference>
<reference evidence="2" key="4">
    <citation type="submission" date="2020-10" db="EMBL/GenBank/DDBJ databases">
        <authorList>
            <person name="Bassil N.M."/>
            <person name="Lloyd J.R."/>
        </authorList>
    </citation>
    <scope>NUCLEOTIDE SEQUENCE</scope>
    <source>
        <strain evidence="2">NB2006</strain>
    </source>
</reference>
<name>A0A1S2LRB3_9BACI</name>
<dbReference type="KEGG" id="aia:AWH56_000630"/>
<proteinExistence type="predicted"/>
<accession>A0A1S2LRB3</accession>
<evidence type="ECO:0000313" key="2">
    <source>
        <dbReference type="EMBL" id="QOY36238.1"/>
    </source>
</evidence>
<gene>
    <name evidence="2" type="ORF">AWH56_000630</name>
    <name evidence="1" type="ORF">AWH56_12595</name>
</gene>
<reference evidence="2 3" key="3">
    <citation type="journal article" date="2019" name="Int. J. Syst. Evol. Microbiol.">
        <title>Anaerobacillus isosaccharinicus sp. nov., an alkaliphilic bacterium which degrades isosaccharinic acid.</title>
        <authorList>
            <person name="Bassil N.M."/>
            <person name="Lloyd J.R."/>
        </authorList>
    </citation>
    <scope>NUCLEOTIDE SEQUENCE [LARGE SCALE GENOMIC DNA]</scope>
    <source>
        <strain evidence="2 3">NB2006</strain>
    </source>
</reference>
<evidence type="ECO:0000313" key="1">
    <source>
        <dbReference type="EMBL" id="OIJ15048.1"/>
    </source>
</evidence>
<sequence>MSRFNDLKTTLEKFEQLMSKSPDDKTALPEFINFLRGFLRVRDPKFSLPSAELMTIIKKEKSTIFHYLKLQAASNPSLELLTQLEMDHAKARERLADLRGKLE</sequence>
<dbReference type="EMBL" id="CP063356">
    <property type="protein sequence ID" value="QOY36238.1"/>
    <property type="molecule type" value="Genomic_DNA"/>
</dbReference>
<protein>
    <submittedName>
        <fullName evidence="1">Uncharacterized protein</fullName>
    </submittedName>
</protein>
<dbReference type="AlphaFoldDB" id="A0A1S2LRB3"/>
<dbReference type="OrthoDB" id="2923257at2"/>
<dbReference type="Proteomes" id="UP000180175">
    <property type="component" value="Chromosome"/>
</dbReference>
<dbReference type="EMBL" id="LQXD01000109">
    <property type="protein sequence ID" value="OIJ15048.1"/>
    <property type="molecule type" value="Genomic_DNA"/>
</dbReference>